<name>A0A6A6A200_9PLEO</name>
<evidence type="ECO:0000313" key="1">
    <source>
        <dbReference type="EMBL" id="KAF2126002.1"/>
    </source>
</evidence>
<dbReference type="RefSeq" id="XP_033520394.1">
    <property type="nucleotide sequence ID" value="XM_033673435.1"/>
</dbReference>
<keyword evidence="2" id="KW-1185">Reference proteome</keyword>
<sequence length="176" mass="19913">MLGSKTAHAYKFFYTRFSKPRILSHQLQGMVLFHALVRYRANPSNFFQTHGTSQSSSDFASISKLLSGAKVVSLYRARQKTSNGMTVACLVSDSITFRTVYKPHAGSRRYAHARQTISTLIVILTATRNHTDLTGAYSRRGFDPQFLQTFMHHRKLTCRTALVPSRNRPSPVNARM</sequence>
<reference evidence="1" key="1">
    <citation type="journal article" date="2020" name="Stud. Mycol.">
        <title>101 Dothideomycetes genomes: a test case for predicting lifestyles and emergence of pathogens.</title>
        <authorList>
            <person name="Haridas S."/>
            <person name="Albert R."/>
            <person name="Binder M."/>
            <person name="Bloem J."/>
            <person name="Labutti K."/>
            <person name="Salamov A."/>
            <person name="Andreopoulos B."/>
            <person name="Baker S."/>
            <person name="Barry K."/>
            <person name="Bills G."/>
            <person name="Bluhm B."/>
            <person name="Cannon C."/>
            <person name="Castanera R."/>
            <person name="Culley D."/>
            <person name="Daum C."/>
            <person name="Ezra D."/>
            <person name="Gonzalez J."/>
            <person name="Henrissat B."/>
            <person name="Kuo A."/>
            <person name="Liang C."/>
            <person name="Lipzen A."/>
            <person name="Lutzoni F."/>
            <person name="Magnuson J."/>
            <person name="Mondo S."/>
            <person name="Nolan M."/>
            <person name="Ohm R."/>
            <person name="Pangilinan J."/>
            <person name="Park H.-J."/>
            <person name="Ramirez L."/>
            <person name="Alfaro M."/>
            <person name="Sun H."/>
            <person name="Tritt A."/>
            <person name="Yoshinaga Y."/>
            <person name="Zwiers L.-H."/>
            <person name="Turgeon B."/>
            <person name="Goodwin S."/>
            <person name="Spatafora J."/>
            <person name="Crous P."/>
            <person name="Grigoriev I."/>
        </authorList>
    </citation>
    <scope>NUCLEOTIDE SEQUENCE</scope>
    <source>
        <strain evidence="1">CBS 119687</strain>
    </source>
</reference>
<gene>
    <name evidence="1" type="ORF">P153DRAFT_83124</name>
</gene>
<protein>
    <submittedName>
        <fullName evidence="1">Uncharacterized protein</fullName>
    </submittedName>
</protein>
<dbReference type="Proteomes" id="UP000799771">
    <property type="component" value="Unassembled WGS sequence"/>
</dbReference>
<accession>A0A6A6A200</accession>
<dbReference type="AlphaFoldDB" id="A0A6A6A200"/>
<evidence type="ECO:0000313" key="2">
    <source>
        <dbReference type="Proteomes" id="UP000799771"/>
    </source>
</evidence>
<organism evidence="1 2">
    <name type="scientific">Dothidotthia symphoricarpi CBS 119687</name>
    <dbReference type="NCBI Taxonomy" id="1392245"/>
    <lineage>
        <taxon>Eukaryota</taxon>
        <taxon>Fungi</taxon>
        <taxon>Dikarya</taxon>
        <taxon>Ascomycota</taxon>
        <taxon>Pezizomycotina</taxon>
        <taxon>Dothideomycetes</taxon>
        <taxon>Pleosporomycetidae</taxon>
        <taxon>Pleosporales</taxon>
        <taxon>Dothidotthiaceae</taxon>
        <taxon>Dothidotthia</taxon>
    </lineage>
</organism>
<dbReference type="EMBL" id="ML977514">
    <property type="protein sequence ID" value="KAF2126002.1"/>
    <property type="molecule type" value="Genomic_DNA"/>
</dbReference>
<dbReference type="GeneID" id="54413867"/>
<proteinExistence type="predicted"/>